<dbReference type="Gene3D" id="1.10.3910.10">
    <property type="entry name" value="SP0561-like"/>
    <property type="match status" value="1"/>
</dbReference>
<feature type="domain" description="DUF1858" evidence="2">
    <location>
        <begin position="118"/>
        <end position="173"/>
    </location>
</feature>
<gene>
    <name evidence="3" type="ORF">E5351_01950</name>
</gene>
<dbReference type="Gene3D" id="3.30.300.130">
    <property type="entry name" value="Fe-S cluster assembly (FSCA)"/>
    <property type="match status" value="1"/>
</dbReference>
<dbReference type="Pfam" id="PF08984">
    <property type="entry name" value="DUF1858"/>
    <property type="match status" value="1"/>
</dbReference>
<dbReference type="Proteomes" id="UP000309117">
    <property type="component" value="Unassembled WGS sequence"/>
</dbReference>
<accession>A0A4S2BRW4</accession>
<dbReference type="InterPro" id="IPR002744">
    <property type="entry name" value="MIP18-like"/>
</dbReference>
<sequence length="189" mass="21492">MQDKVKIADQIIRNLQDVEDPELFVDIVNLGLIYGVDIEDSHCTVTMTLTTMGCPLNEYLDQEIKKAVLKTPGIESVDVKLVWYPVWSTDRMSDAAKKVLGVGKIKSEKTHLEEKLLDLHTSIKTFAQEYPDFVQDMYDIGFTRIKIPGMLNTVGRVMNLELGSKAMGFDIEDVKKKLEEKGYKFDEGR</sequence>
<organism evidence="3 4">
    <name type="scientific">Lactobacillus intestinalis</name>
    <dbReference type="NCBI Taxonomy" id="151781"/>
    <lineage>
        <taxon>Bacteria</taxon>
        <taxon>Bacillati</taxon>
        <taxon>Bacillota</taxon>
        <taxon>Bacilli</taxon>
        <taxon>Lactobacillales</taxon>
        <taxon>Lactobacillaceae</taxon>
        <taxon>Lactobacillus</taxon>
    </lineage>
</organism>
<evidence type="ECO:0000313" key="3">
    <source>
        <dbReference type="EMBL" id="TGY17243.1"/>
    </source>
</evidence>
<dbReference type="SUPFAM" id="SSF140683">
    <property type="entry name" value="SP0561-like"/>
    <property type="match status" value="1"/>
</dbReference>
<dbReference type="RefSeq" id="WP_004039614.1">
    <property type="nucleotide sequence ID" value="NZ_AQFR02000003.1"/>
</dbReference>
<feature type="domain" description="MIP18 family-like" evidence="1">
    <location>
        <begin position="9"/>
        <end position="79"/>
    </location>
</feature>
<dbReference type="PANTHER" id="PTHR42831">
    <property type="entry name" value="FE-S PROTEIN MATURATION AUXILIARY FACTOR YITW"/>
    <property type="match status" value="1"/>
</dbReference>
<dbReference type="PANTHER" id="PTHR42831:SF1">
    <property type="entry name" value="FE-S PROTEIN MATURATION AUXILIARY FACTOR YITW"/>
    <property type="match status" value="1"/>
</dbReference>
<evidence type="ECO:0000259" key="2">
    <source>
        <dbReference type="Pfam" id="PF08984"/>
    </source>
</evidence>
<dbReference type="InterPro" id="IPR015077">
    <property type="entry name" value="DUF1858"/>
</dbReference>
<protein>
    <submittedName>
        <fullName evidence="3">DUF59 domain-containing protein</fullName>
    </submittedName>
</protein>
<dbReference type="EMBL" id="SRYV01000002">
    <property type="protein sequence ID" value="TGY17243.1"/>
    <property type="molecule type" value="Genomic_DNA"/>
</dbReference>
<evidence type="ECO:0000259" key="1">
    <source>
        <dbReference type="Pfam" id="PF01883"/>
    </source>
</evidence>
<dbReference type="InterPro" id="IPR034904">
    <property type="entry name" value="FSCA_dom_sf"/>
</dbReference>
<dbReference type="Pfam" id="PF01883">
    <property type="entry name" value="FeS_assembly_P"/>
    <property type="match status" value="1"/>
</dbReference>
<dbReference type="InterPro" id="IPR038062">
    <property type="entry name" value="ScdA-like_N_sf"/>
</dbReference>
<dbReference type="AlphaFoldDB" id="A0A4S2BRW4"/>
<dbReference type="InterPro" id="IPR052339">
    <property type="entry name" value="Fe-S_Maturation_MIP18"/>
</dbReference>
<reference evidence="3 4" key="1">
    <citation type="submission" date="2019-04" db="EMBL/GenBank/DDBJ databases">
        <title>Microbes associate with the intestines of laboratory mice.</title>
        <authorList>
            <person name="Navarre W."/>
            <person name="Wong E."/>
            <person name="Huang K."/>
            <person name="Tropini C."/>
            <person name="Ng K."/>
            <person name="Yu B."/>
        </authorList>
    </citation>
    <scope>NUCLEOTIDE SEQUENCE [LARGE SCALE GENOMIC DNA]</scope>
    <source>
        <strain evidence="3 4">NM61_E11</strain>
    </source>
</reference>
<name>A0A4S2BRW4_9LACO</name>
<evidence type="ECO:0000313" key="4">
    <source>
        <dbReference type="Proteomes" id="UP000309117"/>
    </source>
</evidence>
<comment type="caution">
    <text evidence="3">The sequence shown here is derived from an EMBL/GenBank/DDBJ whole genome shotgun (WGS) entry which is preliminary data.</text>
</comment>
<proteinExistence type="predicted"/>
<dbReference type="SUPFAM" id="SSF117916">
    <property type="entry name" value="Fe-S cluster assembly (FSCA) domain-like"/>
    <property type="match status" value="1"/>
</dbReference>